<feature type="compositionally biased region" description="Basic residues" evidence="1">
    <location>
        <begin position="570"/>
        <end position="580"/>
    </location>
</feature>
<organism evidence="2 3">
    <name type="scientific">Plakobranchus ocellatus</name>
    <dbReference type="NCBI Taxonomy" id="259542"/>
    <lineage>
        <taxon>Eukaryota</taxon>
        <taxon>Metazoa</taxon>
        <taxon>Spiralia</taxon>
        <taxon>Lophotrochozoa</taxon>
        <taxon>Mollusca</taxon>
        <taxon>Gastropoda</taxon>
        <taxon>Heterobranchia</taxon>
        <taxon>Euthyneura</taxon>
        <taxon>Panpulmonata</taxon>
        <taxon>Sacoglossa</taxon>
        <taxon>Placobranchoidea</taxon>
        <taxon>Plakobranchidae</taxon>
        <taxon>Plakobranchus</taxon>
    </lineage>
</organism>
<dbReference type="EMBL" id="BLXT01002163">
    <property type="protein sequence ID" value="GFN91696.1"/>
    <property type="molecule type" value="Genomic_DNA"/>
</dbReference>
<comment type="caution">
    <text evidence="2">The sequence shown here is derived from an EMBL/GenBank/DDBJ whole genome shotgun (WGS) entry which is preliminary data.</text>
</comment>
<evidence type="ECO:0000313" key="3">
    <source>
        <dbReference type="Proteomes" id="UP000735302"/>
    </source>
</evidence>
<sequence length="903" mass="102229">MVKLRNQNSTLKFYAPRRRGLYVTPQPYPIWIYPNDPLGLYKYFLKIRGRDRGHRYEPYKAAVNAATSCHLMPESTSLSSWFSFPRYPTSRLCVNCRAELADNYTSPSFWSDYNGPSRSDVPRGLGEDHTYIPPYEREDAPLLRDTKERAPLSSSRTFRKKHAKYLPYQPIPSKQYQSEEEEETVSPATTKRASLRHMTEQADTLQLPRGSASVRYPLKTSQPNLIDQWKETFRRSSLFSKSELAPSSEYTESSVDAPVFDGGTSSGERKFSKQSVLHPRKSSTRTLASGFLVTPKRSFAGSGKSGKRQKTLSVASTSASKSSKRKKRRKLRRRRRGERHKHEHGKSYVELGTTKHGSPTRSSRLLKSLGQWPCGKNSSICKYVSKATQTDLGRANDPCSQRPFYEATDTRIAASRKMRILSDCGRTSGLMESRRWSHGSHARNALCFSSPSRHVYCQPMRCSSRRWRKSEAPRLSIVMGSSDATRLAKTRRADKKSIQGGDFKRRGTQRFSDSSPVRFRVSKKSYNIGSFELQLDAQTEISSSHYSSKSGKSRRQSEYKHQQRGMNARRYLKSRKSHKTKAIVSSDKIKSCAISSQEFEKCSHLKGRTSMKRALDKILCSNYVRSPDSMCIKTQLKAPMFRTGFGDELSANTKSVPETEEKKGSEVDANRFEKGTNTVSSLSSPTYDHMFLTGQTQNTIEDRSTITDSTQAKAKQVCEQSCGRFAPHDERRKRGAGLSGGQHVQGKQIPRHERTQQDLVSCKTDTKSLTKSYQRVDESTLSNSMRSSYLSSNILPPSLQQSHHTPHSMLISGHKGTNTFHTTGSMAYSSYGRYRQSTDMGSFDAIRLGHTTRGKYPTGMRSRFNAFSNYSTPMFNNQASRVTNNNFTTPTTQLSRIGLETFY</sequence>
<feature type="compositionally biased region" description="Basic residues" evidence="1">
    <location>
        <begin position="322"/>
        <end position="344"/>
    </location>
</feature>
<proteinExistence type="predicted"/>
<gene>
    <name evidence="2" type="ORF">PoB_001820200</name>
</gene>
<feature type="region of interest" description="Disordered" evidence="1">
    <location>
        <begin position="542"/>
        <end position="580"/>
    </location>
</feature>
<name>A0AAV3Z8X9_9GAST</name>
<feature type="region of interest" description="Disordered" evidence="1">
    <location>
        <begin position="244"/>
        <end position="363"/>
    </location>
</feature>
<evidence type="ECO:0000256" key="1">
    <source>
        <dbReference type="SAM" id="MobiDB-lite"/>
    </source>
</evidence>
<accession>A0AAV3Z8X9</accession>
<feature type="region of interest" description="Disordered" evidence="1">
    <location>
        <begin position="488"/>
        <end position="516"/>
    </location>
</feature>
<reference evidence="2 3" key="1">
    <citation type="journal article" date="2021" name="Elife">
        <title>Chloroplast acquisition without the gene transfer in kleptoplastic sea slugs, Plakobranchus ocellatus.</title>
        <authorList>
            <person name="Maeda T."/>
            <person name="Takahashi S."/>
            <person name="Yoshida T."/>
            <person name="Shimamura S."/>
            <person name="Takaki Y."/>
            <person name="Nagai Y."/>
            <person name="Toyoda A."/>
            <person name="Suzuki Y."/>
            <person name="Arimoto A."/>
            <person name="Ishii H."/>
            <person name="Satoh N."/>
            <person name="Nishiyama T."/>
            <person name="Hasebe M."/>
            <person name="Maruyama T."/>
            <person name="Minagawa J."/>
            <person name="Obokata J."/>
            <person name="Shigenobu S."/>
        </authorList>
    </citation>
    <scope>NUCLEOTIDE SEQUENCE [LARGE SCALE GENOMIC DNA]</scope>
</reference>
<feature type="region of interest" description="Disordered" evidence="1">
    <location>
        <begin position="723"/>
        <end position="785"/>
    </location>
</feature>
<evidence type="ECO:0000313" key="2">
    <source>
        <dbReference type="EMBL" id="GFN91696.1"/>
    </source>
</evidence>
<feature type="compositionally biased region" description="Basic and acidic residues" evidence="1">
    <location>
        <begin position="764"/>
        <end position="778"/>
    </location>
</feature>
<dbReference type="Proteomes" id="UP000735302">
    <property type="component" value="Unassembled WGS sequence"/>
</dbReference>
<feature type="compositionally biased region" description="Low complexity" evidence="1">
    <location>
        <begin position="311"/>
        <end position="321"/>
    </location>
</feature>
<feature type="region of interest" description="Disordered" evidence="1">
    <location>
        <begin position="169"/>
        <end position="216"/>
    </location>
</feature>
<keyword evidence="3" id="KW-1185">Reference proteome</keyword>
<protein>
    <submittedName>
        <fullName evidence="2">Uncharacterized protein</fullName>
    </submittedName>
</protein>
<dbReference type="AlphaFoldDB" id="A0AAV3Z8X9"/>